<sequence>MSQFKFPTPKFDDKSKMISFRRCIRFYLRKILYYPQIRFLEKTLNIEENKNLKSFFNKPDICYNAIRRFCDKSFNANERVKTLIYDANKGLKSFKFLPKDQLIFNFDENFELYLGNNHHVREEGLWAFSLRYQKHVIEQCCFCFTLENNLLISCIQGYKHANFNTLDINKIFTKKCHGLRPIALLIKCVKMLCKYLKLDITLGVYEKNQIRSHKGKNKGYFVDYKKIWLENGGKLIKINNHKYYKLLHEQKSLEEIPSNKRSMYKKRFIMLEEIRQNLNQILSK</sequence>
<evidence type="ECO:0000313" key="2">
    <source>
        <dbReference type="Proteomes" id="UP000292583"/>
    </source>
</evidence>
<gene>
    <name evidence="1" type="ORF">DU473_04920</name>
</gene>
<dbReference type="RefSeq" id="WP_131186631.1">
    <property type="nucleotide sequence ID" value="NZ_QPGR01000007.1"/>
</dbReference>
<dbReference type="InterPro" id="IPR007488">
    <property type="entry name" value="DUF535"/>
</dbReference>
<comment type="caution">
    <text evidence="1">The sequence shown here is derived from an EMBL/GenBank/DDBJ whole genome shotgun (WGS) entry which is preliminary data.</text>
</comment>
<reference evidence="1 2" key="1">
    <citation type="submission" date="2018-07" db="EMBL/GenBank/DDBJ databases">
        <title>Campylobacter zealandensis sp. nov., isolated from birds and water in New Zealand.</title>
        <authorList>
            <person name="Wilkinson D.A."/>
            <person name="Biggs P.J."/>
            <person name="French N.P."/>
            <person name="Midwinter A.C."/>
        </authorList>
    </citation>
    <scope>NUCLEOTIDE SEQUENCE [LARGE SCALE GENOMIC DNA]</scope>
    <source>
        <strain evidence="1 2">B423b</strain>
    </source>
</reference>
<keyword evidence="2" id="KW-1185">Reference proteome</keyword>
<dbReference type="PANTHER" id="PTHR38785">
    <property type="entry name" value="HOMOLOG OF VIRK"/>
    <property type="match status" value="1"/>
</dbReference>
<accession>A0A4Q9JW68</accession>
<dbReference type="Proteomes" id="UP000292583">
    <property type="component" value="Unassembled WGS sequence"/>
</dbReference>
<dbReference type="Pfam" id="PF04393">
    <property type="entry name" value="DUF535"/>
    <property type="match status" value="1"/>
</dbReference>
<proteinExistence type="predicted"/>
<dbReference type="GO" id="GO:0006974">
    <property type="term" value="P:DNA damage response"/>
    <property type="evidence" value="ECO:0007669"/>
    <property type="project" value="TreeGrafter"/>
</dbReference>
<evidence type="ECO:0000313" key="1">
    <source>
        <dbReference type="EMBL" id="TBR81148.1"/>
    </source>
</evidence>
<dbReference type="EMBL" id="QPGR01000007">
    <property type="protein sequence ID" value="TBR81148.1"/>
    <property type="molecule type" value="Genomic_DNA"/>
</dbReference>
<dbReference type="AlphaFoldDB" id="A0A4Q9JW68"/>
<dbReference type="PANTHER" id="PTHR38785:SF1">
    <property type="entry name" value="HOMOLOG OF VIRK"/>
    <property type="match status" value="1"/>
</dbReference>
<name>A0A4Q9JW68_9BACT</name>
<dbReference type="OrthoDB" id="5322008at2"/>
<protein>
    <submittedName>
        <fullName evidence="1">DUF535 domain-containing protein</fullName>
    </submittedName>
</protein>
<organism evidence="1 2">
    <name type="scientific">Campylobacter novaezeelandiae</name>
    <dbReference type="NCBI Taxonomy" id="2267891"/>
    <lineage>
        <taxon>Bacteria</taxon>
        <taxon>Pseudomonadati</taxon>
        <taxon>Campylobacterota</taxon>
        <taxon>Epsilonproteobacteria</taxon>
        <taxon>Campylobacterales</taxon>
        <taxon>Campylobacteraceae</taxon>
        <taxon>Campylobacter</taxon>
    </lineage>
</organism>